<accession>A0A7Y6C1J2</accession>
<dbReference type="RefSeq" id="WP_175398401.1">
    <property type="nucleotide sequence ID" value="NZ_JABMCB010000201.1"/>
</dbReference>
<dbReference type="AlphaFoldDB" id="A0A7Y6C1J2"/>
<protein>
    <submittedName>
        <fullName evidence="1">Uncharacterized protein</fullName>
    </submittedName>
</protein>
<gene>
    <name evidence="1" type="ORF">HP552_26885</name>
</gene>
<evidence type="ECO:0000313" key="2">
    <source>
        <dbReference type="Proteomes" id="UP000526125"/>
    </source>
</evidence>
<dbReference type="EMBL" id="JABMCB010000201">
    <property type="protein sequence ID" value="NUU78840.1"/>
    <property type="molecule type" value="Genomic_DNA"/>
</dbReference>
<organism evidence="1 2">
    <name type="scientific">Paenibacillus xylanilyticus</name>
    <dbReference type="NCBI Taxonomy" id="248903"/>
    <lineage>
        <taxon>Bacteria</taxon>
        <taxon>Bacillati</taxon>
        <taxon>Bacillota</taxon>
        <taxon>Bacilli</taxon>
        <taxon>Bacillales</taxon>
        <taxon>Paenibacillaceae</taxon>
        <taxon>Paenibacillus</taxon>
    </lineage>
</organism>
<name>A0A7Y6C1J2_9BACL</name>
<sequence>MGAAGFPAEVGKSTTSKKMLVQALNKNVYISGDDVSHLPVKGRGKPWLDKETNDLTWKNVFSLTKNLMDSGYDVVVDYVAFPEDINKRISRL</sequence>
<keyword evidence="2" id="KW-1185">Reference proteome</keyword>
<comment type="caution">
    <text evidence="1">The sequence shown here is derived from an EMBL/GenBank/DDBJ whole genome shotgun (WGS) entry which is preliminary data.</text>
</comment>
<proteinExistence type="predicted"/>
<dbReference type="Gene3D" id="3.40.50.300">
    <property type="entry name" value="P-loop containing nucleotide triphosphate hydrolases"/>
    <property type="match status" value="1"/>
</dbReference>
<dbReference type="Proteomes" id="UP000526125">
    <property type="component" value="Unassembled WGS sequence"/>
</dbReference>
<evidence type="ECO:0000313" key="1">
    <source>
        <dbReference type="EMBL" id="NUU78840.1"/>
    </source>
</evidence>
<dbReference type="InterPro" id="IPR027417">
    <property type="entry name" value="P-loop_NTPase"/>
</dbReference>
<reference evidence="1 2" key="1">
    <citation type="submission" date="2020-05" db="EMBL/GenBank/DDBJ databases">
        <title>Genome Sequencing of Type Strains.</title>
        <authorList>
            <person name="Lemaire J.F."/>
            <person name="Inderbitzin P."/>
            <person name="Gregorio O.A."/>
            <person name="Collins S.B."/>
            <person name="Wespe N."/>
            <person name="Knight-Connoni V."/>
        </authorList>
    </citation>
    <scope>NUCLEOTIDE SEQUENCE [LARGE SCALE GENOMIC DNA]</scope>
    <source>
        <strain evidence="1 2">LMG 21957</strain>
    </source>
</reference>